<reference evidence="2" key="1">
    <citation type="submission" date="2021-01" db="EMBL/GenBank/DDBJ databases">
        <authorList>
            <person name="Corre E."/>
            <person name="Pelletier E."/>
            <person name="Niang G."/>
            <person name="Scheremetjew M."/>
            <person name="Finn R."/>
            <person name="Kale V."/>
            <person name="Holt S."/>
            <person name="Cochrane G."/>
            <person name="Meng A."/>
            <person name="Brown T."/>
            <person name="Cohen L."/>
        </authorList>
    </citation>
    <scope>NUCLEOTIDE SEQUENCE</scope>
    <source>
        <strain evidence="2">379</strain>
    </source>
</reference>
<protein>
    <submittedName>
        <fullName evidence="2">Uncharacterized protein</fullName>
    </submittedName>
</protein>
<evidence type="ECO:0000256" key="1">
    <source>
        <dbReference type="SAM" id="MobiDB-lite"/>
    </source>
</evidence>
<sequence>MSDAALATLLSSHGLSHLSVTLAAEDLTLSTLQYMATQPCFDADMVDVGVDAAAAAELRRALTSASSSGAASGGPSGGVSGGASPSGGAASSGGVSGARGMIGAALAVVDATDVVRGSGDAAEAGSAGGGAFSQDGFSVTHINHIGASESAPRPPKSDALLAYLRREGRGHYADPSRRPKPA</sequence>
<name>A0A7S3SFB3_EMIHU</name>
<accession>A0A7S3SFB3</accession>
<feature type="compositionally biased region" description="Gly residues" evidence="1">
    <location>
        <begin position="71"/>
        <end position="94"/>
    </location>
</feature>
<feature type="region of interest" description="Disordered" evidence="1">
    <location>
        <begin position="64"/>
        <end position="94"/>
    </location>
</feature>
<proteinExistence type="predicted"/>
<evidence type="ECO:0000313" key="2">
    <source>
        <dbReference type="EMBL" id="CAE0552522.1"/>
    </source>
</evidence>
<dbReference type="AlphaFoldDB" id="A0A7S3SFB3"/>
<dbReference type="EMBL" id="HBIR01025296">
    <property type="protein sequence ID" value="CAE0552522.1"/>
    <property type="molecule type" value="Transcribed_RNA"/>
</dbReference>
<gene>
    <name evidence="2" type="ORF">EHUX00137_LOCUS19439</name>
</gene>
<organism evidence="2">
    <name type="scientific">Emiliania huxleyi</name>
    <name type="common">Coccolithophore</name>
    <name type="synonym">Pontosphaera huxleyi</name>
    <dbReference type="NCBI Taxonomy" id="2903"/>
    <lineage>
        <taxon>Eukaryota</taxon>
        <taxon>Haptista</taxon>
        <taxon>Haptophyta</taxon>
        <taxon>Prymnesiophyceae</taxon>
        <taxon>Isochrysidales</taxon>
        <taxon>Noelaerhabdaceae</taxon>
        <taxon>Emiliania</taxon>
    </lineage>
</organism>